<evidence type="ECO:0008006" key="3">
    <source>
        <dbReference type="Google" id="ProtNLM"/>
    </source>
</evidence>
<gene>
    <name evidence="1" type="ORF">KTU01_37210</name>
</gene>
<dbReference type="Proteomes" id="UP000321103">
    <property type="component" value="Unassembled WGS sequence"/>
</dbReference>
<dbReference type="RefSeq" id="WP_062737293.1">
    <property type="nucleotide sequence ID" value="NZ_BJZS01000170.1"/>
</dbReference>
<name>A0A512IIX9_9MICC</name>
<sequence length="108" mass="11401">MDPKISVLADIDMDGTYVSLVVTGRLTEANQQGLHPLIRQARSMAPGGVISVDLRGAEDVEDGAVESLRWAIGHNNDTGPATESVDILIPDHAPDHEPRATPAPEAAV</sequence>
<dbReference type="EMBL" id="BJZS01000170">
    <property type="protein sequence ID" value="GEO97598.1"/>
    <property type="molecule type" value="Genomic_DNA"/>
</dbReference>
<proteinExistence type="predicted"/>
<reference evidence="1 2" key="1">
    <citation type="submission" date="2019-07" db="EMBL/GenBank/DDBJ databases">
        <title>Whole genome shotgun sequence of Kocuria turfanensis NBRC 107627.</title>
        <authorList>
            <person name="Hosoyama A."/>
            <person name="Uohara A."/>
            <person name="Ohji S."/>
            <person name="Ichikawa N."/>
        </authorList>
    </citation>
    <scope>NUCLEOTIDE SEQUENCE [LARGE SCALE GENOMIC DNA]</scope>
    <source>
        <strain evidence="1 2">NBRC 107627</strain>
    </source>
</reference>
<accession>A0A512IIX9</accession>
<dbReference type="AlphaFoldDB" id="A0A512IIX9"/>
<evidence type="ECO:0000313" key="2">
    <source>
        <dbReference type="Proteomes" id="UP000321103"/>
    </source>
</evidence>
<evidence type="ECO:0000313" key="1">
    <source>
        <dbReference type="EMBL" id="GEO97598.1"/>
    </source>
</evidence>
<organism evidence="1 2">
    <name type="scientific">Kocuria turfanensis</name>
    <dbReference type="NCBI Taxonomy" id="388357"/>
    <lineage>
        <taxon>Bacteria</taxon>
        <taxon>Bacillati</taxon>
        <taxon>Actinomycetota</taxon>
        <taxon>Actinomycetes</taxon>
        <taxon>Micrococcales</taxon>
        <taxon>Micrococcaceae</taxon>
        <taxon>Kocuria</taxon>
    </lineage>
</organism>
<comment type="caution">
    <text evidence="1">The sequence shown here is derived from an EMBL/GenBank/DDBJ whole genome shotgun (WGS) entry which is preliminary data.</text>
</comment>
<protein>
    <recommendedName>
        <fullName evidence="3">STAS domain-containing protein</fullName>
    </recommendedName>
</protein>
<keyword evidence="2" id="KW-1185">Reference proteome</keyword>